<reference evidence="3" key="1">
    <citation type="submission" date="2016-11" db="EMBL/GenBank/DDBJ databases">
        <authorList>
            <person name="Varghese N."/>
            <person name="Submissions S."/>
        </authorList>
    </citation>
    <scope>NUCLEOTIDE SEQUENCE [LARGE SCALE GENOMIC DNA]</scope>
    <source>
        <strain evidence="3">DSM 26349</strain>
    </source>
</reference>
<sequence length="272" mass="32038">RLYLRIGSRNTADNTRYSKYREKRYFPYPIVAHHLKKIMHRLKFLLLIGILVGCNSNKKQSIENEQSEKPKTKTKQELTGNEIVGKLDSLDFFNLTDQSELEQTKDEMVKSKDELNFFSGTLRGETMDFTDKRFYWIDCEELFEIGGLTEYLDKVKPTFEKLGLNLNYANEKNEQSENYWKHTIELNGKEYVAFDGAFTDKDWGTVYANFISILNDELELQNSKNRFYPIRCDNGGEMVLLTDKQFEIIKENYPNDNEHPKTLSEWKQQNGL</sequence>
<feature type="region of interest" description="Disordered" evidence="1">
    <location>
        <begin position="253"/>
        <end position="272"/>
    </location>
</feature>
<protein>
    <submittedName>
        <fullName evidence="2">Uncharacterized protein</fullName>
    </submittedName>
</protein>
<dbReference type="AlphaFoldDB" id="A0A1M6NJK9"/>
<evidence type="ECO:0000313" key="2">
    <source>
        <dbReference type="EMBL" id="SHJ95863.1"/>
    </source>
</evidence>
<dbReference type="Proteomes" id="UP000184172">
    <property type="component" value="Unassembled WGS sequence"/>
</dbReference>
<dbReference type="RefSeq" id="WP_234946504.1">
    <property type="nucleotide sequence ID" value="NZ_FQYV01000035.1"/>
</dbReference>
<feature type="non-terminal residue" evidence="2">
    <location>
        <position position="1"/>
    </location>
</feature>
<organism evidence="2 3">
    <name type="scientific">Aequorivita viscosa</name>
    <dbReference type="NCBI Taxonomy" id="797419"/>
    <lineage>
        <taxon>Bacteria</taxon>
        <taxon>Pseudomonadati</taxon>
        <taxon>Bacteroidota</taxon>
        <taxon>Flavobacteriia</taxon>
        <taxon>Flavobacteriales</taxon>
        <taxon>Flavobacteriaceae</taxon>
        <taxon>Aequorivita</taxon>
    </lineage>
</organism>
<dbReference type="EMBL" id="FQYV01000035">
    <property type="protein sequence ID" value="SHJ95863.1"/>
    <property type="molecule type" value="Genomic_DNA"/>
</dbReference>
<evidence type="ECO:0000256" key="1">
    <source>
        <dbReference type="SAM" id="MobiDB-lite"/>
    </source>
</evidence>
<dbReference type="STRING" id="797419.SAMN05216556_1331"/>
<gene>
    <name evidence="2" type="ORF">SAMN04487908_1351</name>
</gene>
<evidence type="ECO:0000313" key="3">
    <source>
        <dbReference type="Proteomes" id="UP000184172"/>
    </source>
</evidence>
<proteinExistence type="predicted"/>
<keyword evidence="3" id="KW-1185">Reference proteome</keyword>
<accession>A0A1M6NJK9</accession>
<name>A0A1M6NJK9_9FLAO</name>